<accession>A0A212J5Y7</accession>
<reference evidence="1" key="1">
    <citation type="submission" date="2016-04" db="EMBL/GenBank/DDBJ databases">
        <authorList>
            <person name="Evans L.H."/>
            <person name="Alamgir A."/>
            <person name="Owens N."/>
            <person name="Weber N.D."/>
            <person name="Virtaneva K."/>
            <person name="Barbian K."/>
            <person name="Babar A."/>
            <person name="Rosenke K."/>
        </authorList>
    </citation>
    <scope>NUCLEOTIDE SEQUENCE</scope>
    <source>
        <strain evidence="1">86-2</strain>
    </source>
</reference>
<sequence>MLGELYINDKDAWSTWKARLVDDSLDNLESSAPMKSYASNNARSQDGEQVLISNPRIDKRNVILIFAITCDSIADYLTKKRSLEAELQSGLISVKVTALSMIYKLHLDQDSTMTLSSGTGLRDGKFTVRFSEKNPKDRIQL</sequence>
<proteinExistence type="predicted"/>
<name>A0A212J5Y7_9BACT</name>
<gene>
    <name evidence="1" type="ORF">KL86DYS2_10801</name>
</gene>
<dbReference type="AlphaFoldDB" id="A0A212J5Y7"/>
<dbReference type="EMBL" id="FLUL01000001">
    <property type="protein sequence ID" value="SBV94837.1"/>
    <property type="molecule type" value="Genomic_DNA"/>
</dbReference>
<evidence type="ECO:0000313" key="1">
    <source>
        <dbReference type="EMBL" id="SBV94837.1"/>
    </source>
</evidence>
<protein>
    <submittedName>
        <fullName evidence="1">Uncharacterized protein</fullName>
    </submittedName>
</protein>
<organism evidence="1">
    <name type="scientific">uncultured Dysgonomonas sp</name>
    <dbReference type="NCBI Taxonomy" id="206096"/>
    <lineage>
        <taxon>Bacteria</taxon>
        <taxon>Pseudomonadati</taxon>
        <taxon>Bacteroidota</taxon>
        <taxon>Bacteroidia</taxon>
        <taxon>Bacteroidales</taxon>
        <taxon>Dysgonomonadaceae</taxon>
        <taxon>Dysgonomonas</taxon>
        <taxon>environmental samples</taxon>
    </lineage>
</organism>
<dbReference type="RefSeq" id="WP_296947385.1">
    <property type="nucleotide sequence ID" value="NZ_LT599021.1"/>
</dbReference>